<proteinExistence type="predicted"/>
<organism evidence="1 2">
    <name type="scientific">Pholiota conissans</name>
    <dbReference type="NCBI Taxonomy" id="109636"/>
    <lineage>
        <taxon>Eukaryota</taxon>
        <taxon>Fungi</taxon>
        <taxon>Dikarya</taxon>
        <taxon>Basidiomycota</taxon>
        <taxon>Agaricomycotina</taxon>
        <taxon>Agaricomycetes</taxon>
        <taxon>Agaricomycetidae</taxon>
        <taxon>Agaricales</taxon>
        <taxon>Agaricineae</taxon>
        <taxon>Strophariaceae</taxon>
        <taxon>Pholiota</taxon>
    </lineage>
</organism>
<gene>
    <name evidence="1" type="ORF">BDN70DRAFT_722764</name>
</gene>
<dbReference type="Proteomes" id="UP000807469">
    <property type="component" value="Unassembled WGS sequence"/>
</dbReference>
<keyword evidence="2" id="KW-1185">Reference proteome</keyword>
<accession>A0A9P5YZW3</accession>
<reference evidence="1" key="1">
    <citation type="submission" date="2020-11" db="EMBL/GenBank/DDBJ databases">
        <authorList>
            <consortium name="DOE Joint Genome Institute"/>
            <person name="Ahrendt S."/>
            <person name="Riley R."/>
            <person name="Andreopoulos W."/>
            <person name="Labutti K."/>
            <person name="Pangilinan J."/>
            <person name="Ruiz-Duenas F.J."/>
            <person name="Barrasa J.M."/>
            <person name="Sanchez-Garcia M."/>
            <person name="Camarero S."/>
            <person name="Miyauchi S."/>
            <person name="Serrano A."/>
            <person name="Linde D."/>
            <person name="Babiker R."/>
            <person name="Drula E."/>
            <person name="Ayuso-Fernandez I."/>
            <person name="Pacheco R."/>
            <person name="Padilla G."/>
            <person name="Ferreira P."/>
            <person name="Barriuso J."/>
            <person name="Kellner H."/>
            <person name="Castanera R."/>
            <person name="Alfaro M."/>
            <person name="Ramirez L."/>
            <person name="Pisabarro A.G."/>
            <person name="Kuo A."/>
            <person name="Tritt A."/>
            <person name="Lipzen A."/>
            <person name="He G."/>
            <person name="Yan M."/>
            <person name="Ng V."/>
            <person name="Cullen D."/>
            <person name="Martin F."/>
            <person name="Rosso M.-N."/>
            <person name="Henrissat B."/>
            <person name="Hibbett D."/>
            <person name="Martinez A.T."/>
            <person name="Grigoriev I.V."/>
        </authorList>
    </citation>
    <scope>NUCLEOTIDE SEQUENCE</scope>
    <source>
        <strain evidence="1">CIRM-BRFM 674</strain>
    </source>
</reference>
<dbReference type="EMBL" id="MU155225">
    <property type="protein sequence ID" value="KAF9478857.1"/>
    <property type="molecule type" value="Genomic_DNA"/>
</dbReference>
<dbReference type="OrthoDB" id="3048163at2759"/>
<name>A0A9P5YZW3_9AGAR</name>
<protein>
    <submittedName>
        <fullName evidence="1">Uncharacterized protein</fullName>
    </submittedName>
</protein>
<comment type="caution">
    <text evidence="1">The sequence shown here is derived from an EMBL/GenBank/DDBJ whole genome shotgun (WGS) entry which is preliminary data.</text>
</comment>
<evidence type="ECO:0000313" key="1">
    <source>
        <dbReference type="EMBL" id="KAF9478857.1"/>
    </source>
</evidence>
<sequence length="405" mass="45518">MSSELIIPLDIIEVIIYNLAQIDDPKRTSLWACARTCRHLLHVCRRYIFWAIELSDDDLSLPHKESPSGIQKLLESTPEIATYTRSMHFRISGSTHPNLENFGDLSRILNNFTLIQVLYVKSELEAPAMADWNVIPECLREVIVNLMKVPTLLTVSLSGISNFPVETLAHCINMRSLLIKFVTPANNAISTPSNTRPITLREYGGPMKSGGAMKKLISLKGANGQPVFDFQYVDHCTAYSQDMEDVEAVQWILQRSTRMTYFGLTVLEPSNFSHFSETLFRAPGTLTRIFFRCIASLNSQSPLNGLPGQLDDIRQQPNVLEEVGMNFRHSYPLEPNNEWNELDNTLNGSGWPSLKIVSIHITIASMVGNIIEGWVPQFPGLSANENITLEIFVNDIKIPTSVARE</sequence>
<evidence type="ECO:0000313" key="2">
    <source>
        <dbReference type="Proteomes" id="UP000807469"/>
    </source>
</evidence>
<dbReference type="AlphaFoldDB" id="A0A9P5YZW3"/>